<dbReference type="GO" id="GO:0006457">
    <property type="term" value="P:protein folding"/>
    <property type="evidence" value="ECO:0007669"/>
    <property type="project" value="InterPro"/>
</dbReference>
<dbReference type="SUPFAM" id="SSF51064">
    <property type="entry name" value="Head domain of nucleotide exchange factor GrpE"/>
    <property type="match status" value="1"/>
</dbReference>
<keyword evidence="3" id="KW-1185">Reference proteome</keyword>
<dbReference type="Gene3D" id="2.30.22.10">
    <property type="entry name" value="Head domain of nucleotide exchange factor GrpE"/>
    <property type="match status" value="1"/>
</dbReference>
<dbReference type="GO" id="GO:0051087">
    <property type="term" value="F:protein-folding chaperone binding"/>
    <property type="evidence" value="ECO:0007669"/>
    <property type="project" value="InterPro"/>
</dbReference>
<name>A0A7K3LP24_9ACTN</name>
<dbReference type="EMBL" id="JAADZU010000027">
    <property type="protein sequence ID" value="NDK89973.1"/>
    <property type="molecule type" value="Genomic_DNA"/>
</dbReference>
<dbReference type="Proteomes" id="UP000466307">
    <property type="component" value="Unassembled WGS sequence"/>
</dbReference>
<accession>A0A7K3LP24</accession>
<reference evidence="2 3" key="1">
    <citation type="submission" date="2020-01" db="EMBL/GenBank/DDBJ databases">
        <title>Investigation of new actinobacteria for the biodesulphurisation of diesel fuel.</title>
        <authorList>
            <person name="Athi Narayanan S.M."/>
        </authorList>
    </citation>
    <scope>NUCLEOTIDE SEQUENCE [LARGE SCALE GENOMIC DNA]</scope>
    <source>
        <strain evidence="2 3">213E</strain>
    </source>
</reference>
<sequence length="160" mass="17014">MTETGKSADADPIDRLEERIGDLGRILARQTQSLDRLVDADRKREAAARAGADLPLLVELLELYADASACTSTAATEADRVAFAALRDGLDRLIVGRGGSVIAPHPGTAFDVAMMDAVDVIPLTDDDDPDAVDRTVVRVVHPGLRVGDRAVRPALVVVYS</sequence>
<evidence type="ECO:0000256" key="1">
    <source>
        <dbReference type="ARBA" id="ARBA00023186"/>
    </source>
</evidence>
<dbReference type="RefSeq" id="WP_059035677.1">
    <property type="nucleotide sequence ID" value="NZ_JAADZU010000027.1"/>
</dbReference>
<gene>
    <name evidence="2" type="primary">grpE</name>
    <name evidence="2" type="ORF">GYA93_10325</name>
</gene>
<dbReference type="InterPro" id="IPR009012">
    <property type="entry name" value="GrpE_head"/>
</dbReference>
<dbReference type="GO" id="GO:0042803">
    <property type="term" value="F:protein homodimerization activity"/>
    <property type="evidence" value="ECO:0007669"/>
    <property type="project" value="InterPro"/>
</dbReference>
<evidence type="ECO:0000313" key="3">
    <source>
        <dbReference type="Proteomes" id="UP000466307"/>
    </source>
</evidence>
<dbReference type="InterPro" id="IPR000740">
    <property type="entry name" value="GrpE"/>
</dbReference>
<keyword evidence="1" id="KW-0143">Chaperone</keyword>
<proteinExistence type="predicted"/>
<evidence type="ECO:0000313" key="2">
    <source>
        <dbReference type="EMBL" id="NDK89973.1"/>
    </source>
</evidence>
<dbReference type="GO" id="GO:0000774">
    <property type="term" value="F:adenyl-nucleotide exchange factor activity"/>
    <property type="evidence" value="ECO:0007669"/>
    <property type="project" value="InterPro"/>
</dbReference>
<dbReference type="Pfam" id="PF01025">
    <property type="entry name" value="GrpE"/>
    <property type="match status" value="1"/>
</dbReference>
<protein>
    <submittedName>
        <fullName evidence="2">Nucleotide exchange factor GrpE</fullName>
    </submittedName>
</protein>
<organism evidence="2 3">
    <name type="scientific">Gordonia desulfuricans</name>
    <dbReference type="NCBI Taxonomy" id="89051"/>
    <lineage>
        <taxon>Bacteria</taxon>
        <taxon>Bacillati</taxon>
        <taxon>Actinomycetota</taxon>
        <taxon>Actinomycetes</taxon>
        <taxon>Mycobacteriales</taxon>
        <taxon>Gordoniaceae</taxon>
        <taxon>Gordonia</taxon>
    </lineage>
</organism>
<dbReference type="AlphaFoldDB" id="A0A7K3LP24"/>
<comment type="caution">
    <text evidence="2">The sequence shown here is derived from an EMBL/GenBank/DDBJ whole genome shotgun (WGS) entry which is preliminary data.</text>
</comment>